<accession>A0A2T4TWH9</accession>
<dbReference type="Proteomes" id="UP000241436">
    <property type="component" value="Unassembled WGS sequence"/>
</dbReference>
<reference evidence="18" key="2">
    <citation type="journal article" date="2018" name="Environ. Microbiol.">
        <title>Bloom of a denitrifying methanotroph, 'Candidatus Methylomirabilis limnetica', in a deep stratified lake.</title>
        <authorList>
            <person name="Graf J.S."/>
            <person name="Mayr M.J."/>
            <person name="Marchant H.K."/>
            <person name="Tienken D."/>
            <person name="Hach P.F."/>
            <person name="Brand A."/>
            <person name="Schubert C.J."/>
            <person name="Kuypers M.M."/>
            <person name="Milucka J."/>
        </authorList>
    </citation>
    <scope>NUCLEOTIDE SEQUENCE [LARGE SCALE GENOMIC DNA]</scope>
    <source>
        <strain evidence="18">Zug</strain>
    </source>
</reference>
<dbReference type="PANTHER" id="PTHR43340">
    <property type="entry name" value="HYPOXANTHINE-GUANINE PHOSPHORIBOSYLTRANSFERASE"/>
    <property type="match status" value="1"/>
</dbReference>
<protein>
    <recommendedName>
        <fullName evidence="5 15">Hypoxanthine phosphoribosyltransferase</fullName>
        <ecNumber evidence="5 15">2.4.2.8</ecNumber>
    </recommendedName>
</protein>
<dbReference type="EMBL" id="NVQC01000023">
    <property type="protein sequence ID" value="PTL35471.1"/>
    <property type="molecule type" value="Genomic_DNA"/>
</dbReference>
<dbReference type="InterPro" id="IPR029057">
    <property type="entry name" value="PRTase-like"/>
</dbReference>
<evidence type="ECO:0000256" key="9">
    <source>
        <dbReference type="ARBA" id="ARBA00022723"/>
    </source>
</evidence>
<organism evidence="17 18">
    <name type="scientific">Candidatus Methylomirabilis limnetica</name>
    <dbReference type="NCBI Taxonomy" id="2033718"/>
    <lineage>
        <taxon>Bacteria</taxon>
        <taxon>Candidatus Methylomirabilota</taxon>
        <taxon>Candidatus Methylomirabilia</taxon>
        <taxon>Candidatus Methylomirabilales</taxon>
        <taxon>Candidatus Methylomirabilaceae</taxon>
        <taxon>Candidatus Methylomirabilis</taxon>
    </lineage>
</organism>
<evidence type="ECO:0000256" key="11">
    <source>
        <dbReference type="ARBA" id="ARBA00022741"/>
    </source>
</evidence>
<keyword evidence="9 15" id="KW-0479">Metal-binding</keyword>
<dbReference type="GO" id="GO:0006166">
    <property type="term" value="P:purine ribonucleoside salvage"/>
    <property type="evidence" value="ECO:0007669"/>
    <property type="project" value="UniProtKB-KW"/>
</dbReference>
<evidence type="ECO:0000256" key="10">
    <source>
        <dbReference type="ARBA" id="ARBA00022726"/>
    </source>
</evidence>
<evidence type="ECO:0000313" key="17">
    <source>
        <dbReference type="EMBL" id="PTL35471.1"/>
    </source>
</evidence>
<keyword evidence="11 15" id="KW-0547">Nucleotide-binding</keyword>
<dbReference type="GO" id="GO:0000287">
    <property type="term" value="F:magnesium ion binding"/>
    <property type="evidence" value="ECO:0007669"/>
    <property type="project" value="TreeGrafter"/>
</dbReference>
<dbReference type="GO" id="GO:0032263">
    <property type="term" value="P:GMP salvage"/>
    <property type="evidence" value="ECO:0007669"/>
    <property type="project" value="TreeGrafter"/>
</dbReference>
<dbReference type="RefSeq" id="WP_018130016.1">
    <property type="nucleotide sequence ID" value="NZ_NVQC01000023.1"/>
</dbReference>
<dbReference type="GO" id="GO:0052657">
    <property type="term" value="F:guanine phosphoribosyltransferase activity"/>
    <property type="evidence" value="ECO:0007669"/>
    <property type="project" value="RHEA"/>
</dbReference>
<comment type="pathway">
    <text evidence="3 15">Purine metabolism; IMP biosynthesis via salvage pathway; IMP from hypoxanthine: step 1/1.</text>
</comment>
<dbReference type="AlphaFoldDB" id="A0A2T4TWH9"/>
<dbReference type="UniPathway" id="UPA00591">
    <property type="reaction ID" value="UER00648"/>
</dbReference>
<keyword evidence="6 15" id="KW-0963">Cytoplasm</keyword>
<dbReference type="GO" id="GO:0032264">
    <property type="term" value="P:IMP salvage"/>
    <property type="evidence" value="ECO:0007669"/>
    <property type="project" value="UniProtKB-UniPathway"/>
</dbReference>
<evidence type="ECO:0000259" key="16">
    <source>
        <dbReference type="Pfam" id="PF00156"/>
    </source>
</evidence>
<evidence type="ECO:0000256" key="8">
    <source>
        <dbReference type="ARBA" id="ARBA00022679"/>
    </source>
</evidence>
<evidence type="ECO:0000256" key="3">
    <source>
        <dbReference type="ARBA" id="ARBA00004669"/>
    </source>
</evidence>
<keyword evidence="7 15" id="KW-0328">Glycosyltransferase</keyword>
<keyword evidence="18" id="KW-1185">Reference proteome</keyword>
<evidence type="ECO:0000256" key="7">
    <source>
        <dbReference type="ARBA" id="ARBA00022676"/>
    </source>
</evidence>
<sequence>MLTHRVLFEEQAIAIRVQEMARAIAQDLPEPTPVLIGLLTGAFIFLADLMRALGRLGIDPHVDLMAVSHYGPLVSSSGLVQIHKDSALDLRGRAVLLVDDILDSGRTLSMVRDHLAAKGPRWLRTCVLLDKPSRREIAISADYIGFEVPNAWIIGYGMDASGEGRALPYVALVEREGEQG</sequence>
<dbReference type="OrthoDB" id="9802824at2"/>
<feature type="domain" description="Phosphoribosyltransferase" evidence="16">
    <location>
        <begin position="9"/>
        <end position="160"/>
    </location>
</feature>
<dbReference type="Gene3D" id="3.40.50.2020">
    <property type="match status" value="1"/>
</dbReference>
<evidence type="ECO:0000256" key="12">
    <source>
        <dbReference type="ARBA" id="ARBA00022842"/>
    </source>
</evidence>
<dbReference type="Pfam" id="PF00156">
    <property type="entry name" value="Pribosyltran"/>
    <property type="match status" value="1"/>
</dbReference>
<evidence type="ECO:0000256" key="15">
    <source>
        <dbReference type="RuleBase" id="RU364099"/>
    </source>
</evidence>
<dbReference type="GO" id="GO:0046100">
    <property type="term" value="P:hypoxanthine metabolic process"/>
    <property type="evidence" value="ECO:0007669"/>
    <property type="project" value="TreeGrafter"/>
</dbReference>
<evidence type="ECO:0000256" key="14">
    <source>
        <dbReference type="ARBA" id="ARBA00049402"/>
    </source>
</evidence>
<dbReference type="InterPro" id="IPR005904">
    <property type="entry name" value="Hxn_phspho_trans"/>
</dbReference>
<name>A0A2T4TWH9_9BACT</name>
<dbReference type="GO" id="GO:0006178">
    <property type="term" value="P:guanine salvage"/>
    <property type="evidence" value="ECO:0007669"/>
    <property type="project" value="TreeGrafter"/>
</dbReference>
<keyword evidence="8 15" id="KW-0808">Transferase</keyword>
<gene>
    <name evidence="17" type="primary">hpt</name>
    <name evidence="17" type="ORF">CLG94_09365</name>
</gene>
<comment type="catalytic activity">
    <reaction evidence="13">
        <text>GMP + diphosphate = guanine + 5-phospho-alpha-D-ribose 1-diphosphate</text>
        <dbReference type="Rhea" id="RHEA:25424"/>
        <dbReference type="ChEBI" id="CHEBI:16235"/>
        <dbReference type="ChEBI" id="CHEBI:33019"/>
        <dbReference type="ChEBI" id="CHEBI:58017"/>
        <dbReference type="ChEBI" id="CHEBI:58115"/>
        <dbReference type="EC" id="2.4.2.8"/>
    </reaction>
    <physiologicalReaction direction="right-to-left" evidence="13">
        <dbReference type="Rhea" id="RHEA:25426"/>
    </physiologicalReaction>
</comment>
<dbReference type="NCBIfam" id="TIGR01203">
    <property type="entry name" value="HGPRTase"/>
    <property type="match status" value="1"/>
</dbReference>
<evidence type="ECO:0000256" key="4">
    <source>
        <dbReference type="ARBA" id="ARBA00008391"/>
    </source>
</evidence>
<evidence type="ECO:0000256" key="2">
    <source>
        <dbReference type="ARBA" id="ARBA00004496"/>
    </source>
</evidence>
<evidence type="ECO:0000256" key="13">
    <source>
        <dbReference type="ARBA" id="ARBA00048811"/>
    </source>
</evidence>
<reference evidence="17 18" key="1">
    <citation type="submission" date="2017-09" db="EMBL/GenBank/DDBJ databases">
        <title>Bloom of a denitrifying methanotroph, Candidatus Methylomirabilis limnetica, in a deep stratified lake.</title>
        <authorList>
            <person name="Graf J.S."/>
            <person name="Marchant H.K."/>
            <person name="Tienken D."/>
            <person name="Hach P.F."/>
            <person name="Brand A."/>
            <person name="Schubert C.J."/>
            <person name="Kuypers M.M."/>
            <person name="Milucka J."/>
        </authorList>
    </citation>
    <scope>NUCLEOTIDE SEQUENCE [LARGE SCALE GENOMIC DNA]</scope>
    <source>
        <strain evidence="17 18">Zug</strain>
    </source>
</reference>
<comment type="caution">
    <text evidence="17">The sequence shown here is derived from an EMBL/GenBank/DDBJ whole genome shotgun (WGS) entry which is preliminary data.</text>
</comment>
<proteinExistence type="inferred from homology"/>
<dbReference type="CDD" id="cd06223">
    <property type="entry name" value="PRTases_typeI"/>
    <property type="match status" value="1"/>
</dbReference>
<keyword evidence="10 15" id="KW-0660">Purine salvage</keyword>
<evidence type="ECO:0000256" key="6">
    <source>
        <dbReference type="ARBA" id="ARBA00022490"/>
    </source>
</evidence>
<dbReference type="SUPFAM" id="SSF53271">
    <property type="entry name" value="PRTase-like"/>
    <property type="match status" value="1"/>
</dbReference>
<dbReference type="GO" id="GO:0004422">
    <property type="term" value="F:hypoxanthine phosphoribosyltransferase activity"/>
    <property type="evidence" value="ECO:0007669"/>
    <property type="project" value="InterPro"/>
</dbReference>
<dbReference type="GO" id="GO:0005829">
    <property type="term" value="C:cytosol"/>
    <property type="evidence" value="ECO:0007669"/>
    <property type="project" value="TreeGrafter"/>
</dbReference>
<dbReference type="InterPro" id="IPR000836">
    <property type="entry name" value="PRTase_dom"/>
</dbReference>
<dbReference type="InterPro" id="IPR050408">
    <property type="entry name" value="HGPRT"/>
</dbReference>
<dbReference type="EC" id="2.4.2.8" evidence="5 15"/>
<evidence type="ECO:0000256" key="1">
    <source>
        <dbReference type="ARBA" id="ARBA00001946"/>
    </source>
</evidence>
<evidence type="ECO:0000256" key="5">
    <source>
        <dbReference type="ARBA" id="ARBA00011895"/>
    </source>
</evidence>
<keyword evidence="12 15" id="KW-0460">Magnesium</keyword>
<comment type="similarity">
    <text evidence="4 15">Belongs to the purine/pyrimidine phosphoribosyltransferase family.</text>
</comment>
<evidence type="ECO:0000313" key="18">
    <source>
        <dbReference type="Proteomes" id="UP000241436"/>
    </source>
</evidence>
<comment type="subcellular location">
    <subcellularLocation>
        <location evidence="2 15">Cytoplasm</location>
    </subcellularLocation>
</comment>
<comment type="cofactor">
    <cofactor evidence="1 15">
        <name>Mg(2+)</name>
        <dbReference type="ChEBI" id="CHEBI:18420"/>
    </cofactor>
</comment>
<comment type="catalytic activity">
    <reaction evidence="14">
        <text>IMP + diphosphate = hypoxanthine + 5-phospho-alpha-D-ribose 1-diphosphate</text>
        <dbReference type="Rhea" id="RHEA:17973"/>
        <dbReference type="ChEBI" id="CHEBI:17368"/>
        <dbReference type="ChEBI" id="CHEBI:33019"/>
        <dbReference type="ChEBI" id="CHEBI:58017"/>
        <dbReference type="ChEBI" id="CHEBI:58053"/>
        <dbReference type="EC" id="2.4.2.8"/>
    </reaction>
    <physiologicalReaction direction="right-to-left" evidence="14">
        <dbReference type="Rhea" id="RHEA:17975"/>
    </physiologicalReaction>
</comment>
<dbReference type="PANTHER" id="PTHR43340:SF1">
    <property type="entry name" value="HYPOXANTHINE PHOSPHORIBOSYLTRANSFERASE"/>
    <property type="match status" value="1"/>
</dbReference>
<dbReference type="GO" id="GO:0000166">
    <property type="term" value="F:nucleotide binding"/>
    <property type="evidence" value="ECO:0007669"/>
    <property type="project" value="UniProtKB-KW"/>
</dbReference>